<evidence type="ECO:0000259" key="3">
    <source>
        <dbReference type="Pfam" id="PF13360"/>
    </source>
</evidence>
<dbReference type="PANTHER" id="PTHR34512">
    <property type="entry name" value="CELL SURFACE PROTEIN"/>
    <property type="match status" value="1"/>
</dbReference>
<evidence type="ECO:0000313" key="5">
    <source>
        <dbReference type="Proteomes" id="UP000263012"/>
    </source>
</evidence>
<dbReference type="OrthoDB" id="8638at2157"/>
<dbReference type="SMART" id="SM00564">
    <property type="entry name" value="PQQ"/>
    <property type="match status" value="7"/>
</dbReference>
<dbReference type="PANTHER" id="PTHR34512:SF30">
    <property type="entry name" value="OUTER MEMBRANE PROTEIN ASSEMBLY FACTOR BAMB"/>
    <property type="match status" value="1"/>
</dbReference>
<dbReference type="Gene3D" id="2.40.10.480">
    <property type="match status" value="1"/>
</dbReference>
<evidence type="ECO:0000256" key="2">
    <source>
        <dbReference type="SAM" id="Phobius"/>
    </source>
</evidence>
<dbReference type="InterPro" id="IPR018391">
    <property type="entry name" value="PQQ_b-propeller_rpt"/>
</dbReference>
<feature type="transmembrane region" description="Helical" evidence="2">
    <location>
        <begin position="548"/>
        <end position="568"/>
    </location>
</feature>
<organism evidence="4 5">
    <name type="scientific">Halalkaliarchaeum desulfuricum</name>
    <dbReference type="NCBI Taxonomy" id="2055893"/>
    <lineage>
        <taxon>Archaea</taxon>
        <taxon>Methanobacteriati</taxon>
        <taxon>Methanobacteriota</taxon>
        <taxon>Stenosarchaea group</taxon>
        <taxon>Halobacteria</taxon>
        <taxon>Halobacteriales</taxon>
        <taxon>Haloferacaceae</taxon>
        <taxon>Halalkaliarchaeum</taxon>
    </lineage>
</organism>
<feature type="region of interest" description="Disordered" evidence="1">
    <location>
        <begin position="60"/>
        <end position="82"/>
    </location>
</feature>
<feature type="domain" description="Pyrrolo-quinoline quinone repeat" evidence="3">
    <location>
        <begin position="90"/>
        <end position="304"/>
    </location>
</feature>
<accession>A0A343TG71</accession>
<feature type="transmembrane region" description="Helical" evidence="2">
    <location>
        <begin position="589"/>
        <end position="617"/>
    </location>
</feature>
<feature type="transmembrane region" description="Helical" evidence="2">
    <location>
        <begin position="12"/>
        <end position="36"/>
    </location>
</feature>
<gene>
    <name evidence="4" type="ORF">AArcSl_0440</name>
</gene>
<feature type="domain" description="Pyrrolo-quinoline quinone repeat" evidence="3">
    <location>
        <begin position="317"/>
        <end position="414"/>
    </location>
</feature>
<evidence type="ECO:0000313" key="4">
    <source>
        <dbReference type="EMBL" id="AUX08093.1"/>
    </source>
</evidence>
<keyword evidence="2" id="KW-0472">Membrane</keyword>
<dbReference type="Gene3D" id="2.40.128.630">
    <property type="match status" value="1"/>
</dbReference>
<proteinExistence type="predicted"/>
<keyword evidence="2" id="KW-0812">Transmembrane</keyword>
<dbReference type="Pfam" id="PF13360">
    <property type="entry name" value="PQQ_2"/>
    <property type="match status" value="2"/>
</dbReference>
<keyword evidence="2" id="KW-1133">Transmembrane helix</keyword>
<dbReference type="Proteomes" id="UP000263012">
    <property type="component" value="Chromosome"/>
</dbReference>
<dbReference type="Gene3D" id="2.130.10.10">
    <property type="entry name" value="YVTN repeat-like/Quinoprotein amine dehydrogenase"/>
    <property type="match status" value="1"/>
</dbReference>
<dbReference type="SUPFAM" id="SSF50998">
    <property type="entry name" value="Quinoprotein alcohol dehydrogenase-like"/>
    <property type="match status" value="2"/>
</dbReference>
<keyword evidence="5" id="KW-1185">Reference proteome</keyword>
<feature type="transmembrane region" description="Helical" evidence="2">
    <location>
        <begin position="447"/>
        <end position="472"/>
    </location>
</feature>
<dbReference type="AlphaFoldDB" id="A0A343TG71"/>
<evidence type="ECO:0000256" key="1">
    <source>
        <dbReference type="SAM" id="MobiDB-lite"/>
    </source>
</evidence>
<dbReference type="KEGG" id="hdf:AArcSl_0440"/>
<protein>
    <submittedName>
        <fullName evidence="4">WD40/PQQ-like beta propeller repeat containing protein</fullName>
    </submittedName>
</protein>
<reference evidence="5" key="1">
    <citation type="submission" date="2017-11" db="EMBL/GenBank/DDBJ databases">
        <title>Phenotypic and genomic properties of facultatively anaerobic sulfur-reducing natronoarchaea from hypersaline soda lakes.</title>
        <authorList>
            <person name="Sorokin D.Y."/>
            <person name="Kublanov I.V."/>
            <person name="Roman P."/>
            <person name="Sinninghe Damste J.S."/>
            <person name="Golyshin P.N."/>
            <person name="Rojo D."/>
            <person name="Ciordia S."/>
            <person name="Mena M.D.C."/>
            <person name="Ferrer M."/>
            <person name="Messina E."/>
            <person name="Smedile F."/>
            <person name="La Spada G."/>
            <person name="La Cono V."/>
            <person name="Yakimov M.M."/>
        </authorList>
    </citation>
    <scope>NUCLEOTIDE SEQUENCE [LARGE SCALE GENOMIC DNA]</scope>
    <source>
        <strain evidence="5">AArc-Sl</strain>
    </source>
</reference>
<sequence>MGHHSLRATVPPWRVAAVVVGFVLAVLIAGVAVGAIGPGLSSVDSGAIDGAVAQAEPVVGDDWPSVRGGPALTGANPGAPGPADDVGPAWIVRTGATGGGPAVSEGTLYTGNRHGDVIALDAESGSVEWQTELEGGVWTTPAVTDTRVLAVHVGWEMADTLVALDRETGEIEWEYELGFDVTESPTVADDGSVAVAGTDNGERVILGVDPTPPEDEWPDLWRVTHEGQAGLPVVTDDAVYSLGGQQRTSEDPTVLHAFDRDSEELQWTQSVDGYTRHLLLADGTLYTHTSERLYAVDPDTGEIREEYDIDVHYDTPMAYADGTLYYPTSTGYEEPAGVAAFDTDAGDVVWTEWSVDDPRSPPTVGSEHVYISDSDAIYAIDRESGTLAWQHRPGDPYGGTDNELAVVDDTVYATHMVRTTQALTEGGDAREGGVVDLVRWLRDNAELGMASFGAVGGLLGGLVGAGLTWGLIRLGNYSRLPPTIFAGKLRRRPLAAVSRRDAVFAHFLAGVALSTVFGALFLGIQLGLPRLFGPLGGVAGPLLLGALFLWPPVFAALAIGGPWAVIAYRWLPEHETALDRPAGRIKREWAIVHVVFAFVAVPIYGLVTFLLGMLVFFV</sequence>
<name>A0A343TG71_9EURY</name>
<dbReference type="EMBL" id="CP025066">
    <property type="protein sequence ID" value="AUX08093.1"/>
    <property type="molecule type" value="Genomic_DNA"/>
</dbReference>
<feature type="transmembrane region" description="Helical" evidence="2">
    <location>
        <begin position="502"/>
        <end position="528"/>
    </location>
</feature>
<dbReference type="InterPro" id="IPR011047">
    <property type="entry name" value="Quinoprotein_ADH-like_sf"/>
</dbReference>
<dbReference type="InterPro" id="IPR002372">
    <property type="entry name" value="PQQ_rpt_dom"/>
</dbReference>
<dbReference type="RefSeq" id="WP_119814371.1">
    <property type="nucleotide sequence ID" value="NZ_CP025066.1"/>
</dbReference>
<dbReference type="InterPro" id="IPR015943">
    <property type="entry name" value="WD40/YVTN_repeat-like_dom_sf"/>
</dbReference>
<feature type="compositionally biased region" description="Low complexity" evidence="1">
    <location>
        <begin position="68"/>
        <end position="82"/>
    </location>
</feature>
<dbReference type="GeneID" id="37876776"/>